<evidence type="ECO:0000256" key="3">
    <source>
        <dbReference type="ARBA" id="ARBA00023136"/>
    </source>
</evidence>
<keyword evidence="9" id="KW-1185">Reference proteome</keyword>
<evidence type="ECO:0000256" key="1">
    <source>
        <dbReference type="ARBA" id="ARBA00004370"/>
    </source>
</evidence>
<comment type="similarity">
    <text evidence="4">Belongs to the bacterial secretin family.</text>
</comment>
<proteinExistence type="inferred from homology"/>
<dbReference type="eggNOG" id="COG4796">
    <property type="taxonomic scope" value="Bacteria"/>
</dbReference>
<reference evidence="8 9" key="1">
    <citation type="submission" date="2012-06" db="EMBL/GenBank/DDBJ databases">
        <title>Complete sequence of Thiocystis violascens DSM 198.</title>
        <authorList>
            <consortium name="US DOE Joint Genome Institute"/>
            <person name="Lucas S."/>
            <person name="Han J."/>
            <person name="Lapidus A."/>
            <person name="Cheng J.-F."/>
            <person name="Goodwin L."/>
            <person name="Pitluck S."/>
            <person name="Peters L."/>
            <person name="Ovchinnikova G."/>
            <person name="Teshima H."/>
            <person name="Detter J.C."/>
            <person name="Han C."/>
            <person name="Tapia R."/>
            <person name="Land M."/>
            <person name="Hauser L."/>
            <person name="Kyrpides N."/>
            <person name="Ivanova N."/>
            <person name="Pagani I."/>
            <person name="Vogl K."/>
            <person name="Liu Z."/>
            <person name="Frigaard N.-U."/>
            <person name="Bryant D."/>
            <person name="Woyke T."/>
        </authorList>
    </citation>
    <scope>NUCLEOTIDE SEQUENCE [LARGE SCALE GENOMIC DNA]</scope>
    <source>
        <strain evidence="9">ATCC 17096 / DSM 198 / 6111</strain>
    </source>
</reference>
<evidence type="ECO:0000256" key="4">
    <source>
        <dbReference type="RuleBase" id="RU004003"/>
    </source>
</evidence>
<dbReference type="InterPro" id="IPR050810">
    <property type="entry name" value="Bact_Secretion_Sys_Channel"/>
</dbReference>
<feature type="signal peptide" evidence="6">
    <location>
        <begin position="1"/>
        <end position="21"/>
    </location>
</feature>
<evidence type="ECO:0000256" key="5">
    <source>
        <dbReference type="SAM" id="MobiDB-lite"/>
    </source>
</evidence>
<dbReference type="EMBL" id="CP003154">
    <property type="protein sequence ID" value="AFL72253.1"/>
    <property type="molecule type" value="Genomic_DNA"/>
</dbReference>
<evidence type="ECO:0000313" key="9">
    <source>
        <dbReference type="Proteomes" id="UP000006062"/>
    </source>
</evidence>
<dbReference type="KEGG" id="tvi:Thivi_0181"/>
<evidence type="ECO:0000313" key="8">
    <source>
        <dbReference type="EMBL" id="AFL72253.1"/>
    </source>
</evidence>
<feature type="region of interest" description="Disordered" evidence="5">
    <location>
        <begin position="309"/>
        <end position="332"/>
    </location>
</feature>
<protein>
    <submittedName>
        <fullName evidence="8">Type II secretory pathway, component PulD</fullName>
    </submittedName>
</protein>
<dbReference type="eggNOG" id="COG1450">
    <property type="taxonomic scope" value="Bacteria"/>
</dbReference>
<dbReference type="AlphaFoldDB" id="I3Y5I5"/>
<evidence type="ECO:0000259" key="7">
    <source>
        <dbReference type="Pfam" id="PF00263"/>
    </source>
</evidence>
<dbReference type="Pfam" id="PF11920">
    <property type="entry name" value="DUF3438"/>
    <property type="match status" value="1"/>
</dbReference>
<dbReference type="STRING" id="765911.Thivi_0181"/>
<dbReference type="InterPro" id="IPR004846">
    <property type="entry name" value="T2SS/T3SS_dom"/>
</dbReference>
<feature type="domain" description="Type II/III secretion system secretin-like" evidence="7">
    <location>
        <begin position="362"/>
        <end position="546"/>
    </location>
</feature>
<organism evidence="8 9">
    <name type="scientific">Thiocystis violascens (strain ATCC 17096 / DSM 198 / 6111)</name>
    <name type="common">Chromatium violascens</name>
    <dbReference type="NCBI Taxonomy" id="765911"/>
    <lineage>
        <taxon>Bacteria</taxon>
        <taxon>Pseudomonadati</taxon>
        <taxon>Pseudomonadota</taxon>
        <taxon>Gammaproteobacteria</taxon>
        <taxon>Chromatiales</taxon>
        <taxon>Chromatiaceae</taxon>
        <taxon>Thiocystis</taxon>
    </lineage>
</organism>
<comment type="subcellular location">
    <subcellularLocation>
        <location evidence="1">Membrane</location>
    </subcellularLocation>
</comment>
<dbReference type="Proteomes" id="UP000006062">
    <property type="component" value="Chromosome"/>
</dbReference>
<name>I3Y5I5_THIV6</name>
<feature type="region of interest" description="Disordered" evidence="5">
    <location>
        <begin position="158"/>
        <end position="198"/>
    </location>
</feature>
<feature type="chain" id="PRO_5003682306" evidence="6">
    <location>
        <begin position="22"/>
        <end position="726"/>
    </location>
</feature>
<dbReference type="InterPro" id="IPR021844">
    <property type="entry name" value="Integr_conj_element_PFL4704"/>
</dbReference>
<gene>
    <name evidence="8" type="ordered locus">Thivi_0181</name>
</gene>
<keyword evidence="3" id="KW-0472">Membrane</keyword>
<dbReference type="GO" id="GO:0009306">
    <property type="term" value="P:protein secretion"/>
    <property type="evidence" value="ECO:0007669"/>
    <property type="project" value="InterPro"/>
</dbReference>
<dbReference type="OrthoDB" id="9775455at2"/>
<dbReference type="Gene3D" id="3.30.1370.130">
    <property type="match status" value="1"/>
</dbReference>
<evidence type="ECO:0000256" key="6">
    <source>
        <dbReference type="SAM" id="SignalP"/>
    </source>
</evidence>
<sequence length="726" mass="79299">MRHLLFFIACLSLCAVAPAHSAASDVTMPLREIEFSDASVQDAIRVIAEQTGVNIVATREAGGRRFTLFLRALTVREAIDSIARVAGLWYRFNDKTGVYLVMTTEEYFRDITVFREEKTEVFTLKFQNVLKVANTVQAMFGEDRVSLDVDNSNDDLDLPGATLNAEFSNSTSGRGRGGSRGRNTSQGRGSGRKASVDETLQGMTQDQIQRLEQTKLAPGEDPLMLSEETIIKVRKQESQSPIYLAINREHNQLFARTSDEQAMVEIRRLVAESDRPTPQVLLEMKVLSVTLDDEFQYAFDFSFGSEVKLTGPNDGQPPNPLSPESALGSEGTIGSVNSSLMAGSTFVFQAMNDKVRARLQLMERDGRVNILATPLLLAANNRPAKIFIGEQAVLTTGFTAQTSTSAGSGGVGNTFITTPVPETETVEVGNTLTILPSINADRTVVMRMLQEASRIKTDGGMIPVVAGGAVTQVAIDTVDISTMEGTAMAKDGLAVVVGGMITETTSNGERKVPVLGDVPMLGALFKQVDRTKKREQLILLITPHVFSTPEEAEAVSRHRLGDVARTPSEIDVYLDRLERTRSRNARGRVDNAAIRAAAPEPIAPRSAREPAYLALTRFAAERIRSPRLLQRAHANVENVQLTNNRPFHLVADATVEATPKRGWRDGGLFVTAVVARNRGTLTNTLDERRFKGQWLAAAAQTPTLAPGERTHVFLISDRPFHEVAVP</sequence>
<dbReference type="PRINTS" id="PR00811">
    <property type="entry name" value="BCTERIALGSPD"/>
</dbReference>
<dbReference type="InterPro" id="IPR001775">
    <property type="entry name" value="GspD/PilQ"/>
</dbReference>
<keyword evidence="2 6" id="KW-0732">Signal</keyword>
<dbReference type="RefSeq" id="WP_014776761.1">
    <property type="nucleotide sequence ID" value="NC_018012.1"/>
</dbReference>
<dbReference type="Pfam" id="PF00263">
    <property type="entry name" value="Secretin"/>
    <property type="match status" value="1"/>
</dbReference>
<dbReference type="PANTHER" id="PTHR30332:SF24">
    <property type="entry name" value="SECRETIN GSPD-RELATED"/>
    <property type="match status" value="1"/>
</dbReference>
<dbReference type="GO" id="GO:0015627">
    <property type="term" value="C:type II protein secretion system complex"/>
    <property type="evidence" value="ECO:0007669"/>
    <property type="project" value="TreeGrafter"/>
</dbReference>
<dbReference type="HOGENOM" id="CLU_364031_0_0_6"/>
<dbReference type="PANTHER" id="PTHR30332">
    <property type="entry name" value="PROBABLE GENERAL SECRETION PATHWAY PROTEIN D"/>
    <property type="match status" value="1"/>
</dbReference>
<evidence type="ECO:0000256" key="2">
    <source>
        <dbReference type="ARBA" id="ARBA00022729"/>
    </source>
</evidence>
<accession>I3Y5I5</accession>